<sequence length="407" mass="45046">MTVPQLQTSPGQSSAIATGTRVASADVLRGMVMVLMAIDHVRVYSGVPAGGPTAGVFFTRWVTHFCAPGFAFLAGSGVFLYAQKHSGVSKFLATRGLWLVLLELTVVRVAWTFNFHFLDYDLAGVLWMLGWCMVMMAALVKLPIKVVGAVGLAIICLHNLMDHAMPGIVKSLETNPYAALWKFLYVGFWAGPVQMGAHGPTVYVLYSLIPWIGVMAAGYAFGSVFALTPERRRQVCMMVGLVAIAAFVLLRATHFYGDPRPWQGWQTVHGMPPLLAFLNTTKYPASLCFLLMTLGPAILAIPLFESGSSAFAKVMMVYGRVPFFFYLLHIPLIHALALIVSKIRFGYVDPWLFTNHPMGNPQPPDGYVWSLPLLYLVWAIAVFLLFFACRWYAAVKARHKDGRLRYL</sequence>
<dbReference type="AlphaFoldDB" id="Q1IKL1"/>
<keyword evidence="1" id="KW-0472">Membrane</keyword>
<keyword evidence="1" id="KW-0812">Transmembrane</keyword>
<feature type="transmembrane region" description="Helical" evidence="1">
    <location>
        <begin position="125"/>
        <end position="158"/>
    </location>
</feature>
<dbReference type="EnsemblBacteria" id="ABF42589">
    <property type="protein sequence ID" value="ABF42589"/>
    <property type="gene ID" value="Acid345_3588"/>
</dbReference>
<proteinExistence type="predicted"/>
<keyword evidence="1" id="KW-1133">Transmembrane helix</keyword>
<dbReference type="PANTHER" id="PTHR40407:SF1">
    <property type="entry name" value="HEPARAN-ALPHA-GLUCOSAMINIDE N-ACETYLTRANSFERASE CATALYTIC DOMAIN-CONTAINING PROTEIN"/>
    <property type="match status" value="1"/>
</dbReference>
<name>Q1IKL1_KORVE</name>
<gene>
    <name evidence="3" type="ordered locus">Acid345_3588</name>
</gene>
<dbReference type="HOGENOM" id="CLU_054519_0_0_0"/>
<evidence type="ECO:0000259" key="2">
    <source>
        <dbReference type="Pfam" id="PF07786"/>
    </source>
</evidence>
<dbReference type="Pfam" id="PF07786">
    <property type="entry name" value="HGSNAT_cat"/>
    <property type="match status" value="1"/>
</dbReference>
<feature type="transmembrane region" description="Helical" evidence="1">
    <location>
        <begin position="203"/>
        <end position="228"/>
    </location>
</feature>
<dbReference type="eggNOG" id="COG3503">
    <property type="taxonomic scope" value="Bacteria"/>
</dbReference>
<feature type="transmembrane region" description="Helical" evidence="1">
    <location>
        <begin position="283"/>
        <end position="304"/>
    </location>
</feature>
<feature type="transmembrane region" description="Helical" evidence="1">
    <location>
        <begin position="94"/>
        <end position="113"/>
    </location>
</feature>
<dbReference type="Proteomes" id="UP000002432">
    <property type="component" value="Chromosome"/>
</dbReference>
<evidence type="ECO:0000313" key="4">
    <source>
        <dbReference type="Proteomes" id="UP000002432"/>
    </source>
</evidence>
<reference evidence="3 4" key="1">
    <citation type="journal article" date="2009" name="Appl. Environ. Microbiol.">
        <title>Three genomes from the phylum Acidobacteria provide insight into the lifestyles of these microorganisms in soils.</title>
        <authorList>
            <person name="Ward N.L."/>
            <person name="Challacombe J.F."/>
            <person name="Janssen P.H."/>
            <person name="Henrissat B."/>
            <person name="Coutinho P.M."/>
            <person name="Wu M."/>
            <person name="Xie G."/>
            <person name="Haft D.H."/>
            <person name="Sait M."/>
            <person name="Badger J."/>
            <person name="Barabote R.D."/>
            <person name="Bradley B."/>
            <person name="Brettin T.S."/>
            <person name="Brinkac L.M."/>
            <person name="Bruce D."/>
            <person name="Creasy T."/>
            <person name="Daugherty S.C."/>
            <person name="Davidsen T.M."/>
            <person name="DeBoy R.T."/>
            <person name="Detter J.C."/>
            <person name="Dodson R.J."/>
            <person name="Durkin A.S."/>
            <person name="Ganapathy A."/>
            <person name="Gwinn-Giglio M."/>
            <person name="Han C.S."/>
            <person name="Khouri H."/>
            <person name="Kiss H."/>
            <person name="Kothari S.P."/>
            <person name="Madupu R."/>
            <person name="Nelson K.E."/>
            <person name="Nelson W.C."/>
            <person name="Paulsen I."/>
            <person name="Penn K."/>
            <person name="Ren Q."/>
            <person name="Rosovitz M.J."/>
            <person name="Selengut J.D."/>
            <person name="Shrivastava S."/>
            <person name="Sullivan S.A."/>
            <person name="Tapia R."/>
            <person name="Thompson L.S."/>
            <person name="Watkins K.L."/>
            <person name="Yang Q."/>
            <person name="Yu C."/>
            <person name="Zafar N."/>
            <person name="Zhou L."/>
            <person name="Kuske C.R."/>
        </authorList>
    </citation>
    <scope>NUCLEOTIDE SEQUENCE [LARGE SCALE GENOMIC DNA]</scope>
    <source>
        <strain evidence="3 4">Ellin345</strain>
    </source>
</reference>
<keyword evidence="4" id="KW-1185">Reference proteome</keyword>
<dbReference type="PANTHER" id="PTHR40407">
    <property type="entry name" value="MEMBRANE PROTEIN-LIKE PROTEIN"/>
    <property type="match status" value="1"/>
</dbReference>
<evidence type="ECO:0000256" key="1">
    <source>
        <dbReference type="SAM" id="Phobius"/>
    </source>
</evidence>
<feature type="transmembrane region" description="Helical" evidence="1">
    <location>
        <begin position="324"/>
        <end position="347"/>
    </location>
</feature>
<evidence type="ECO:0000313" key="3">
    <source>
        <dbReference type="EMBL" id="ABF42589.1"/>
    </source>
</evidence>
<feature type="transmembrane region" description="Helical" evidence="1">
    <location>
        <begin position="367"/>
        <end position="393"/>
    </location>
</feature>
<organism evidence="3 4">
    <name type="scientific">Koribacter versatilis (strain Ellin345)</name>
    <dbReference type="NCBI Taxonomy" id="204669"/>
    <lineage>
        <taxon>Bacteria</taxon>
        <taxon>Pseudomonadati</taxon>
        <taxon>Acidobacteriota</taxon>
        <taxon>Terriglobia</taxon>
        <taxon>Terriglobales</taxon>
        <taxon>Candidatus Korobacteraceae</taxon>
        <taxon>Candidatus Korobacter</taxon>
    </lineage>
</organism>
<protein>
    <recommendedName>
        <fullName evidence="2">Heparan-alpha-glucosaminide N-acetyltransferase catalytic domain-containing protein</fullName>
    </recommendedName>
</protein>
<accession>Q1IKL1</accession>
<feature type="transmembrane region" description="Helical" evidence="1">
    <location>
        <begin position="61"/>
        <end position="82"/>
    </location>
</feature>
<dbReference type="InterPro" id="IPR012429">
    <property type="entry name" value="HGSNAT_cat"/>
</dbReference>
<feature type="transmembrane region" description="Helical" evidence="1">
    <location>
        <begin position="179"/>
        <end position="197"/>
    </location>
</feature>
<dbReference type="KEGG" id="aba:Acid345_3588"/>
<dbReference type="EMBL" id="CP000360">
    <property type="protein sequence ID" value="ABF42589.1"/>
    <property type="molecule type" value="Genomic_DNA"/>
</dbReference>
<feature type="transmembrane region" description="Helical" evidence="1">
    <location>
        <begin position="235"/>
        <end position="256"/>
    </location>
</feature>
<feature type="domain" description="Heparan-alpha-glucosaminide N-acetyltransferase catalytic" evidence="2">
    <location>
        <begin position="21"/>
        <end position="238"/>
    </location>
</feature>
<dbReference type="STRING" id="204669.Acid345_3588"/>